<dbReference type="Proteomes" id="UP001148299">
    <property type="component" value="Unassembled WGS sequence"/>
</dbReference>
<dbReference type="PANTHER" id="PTHR40375:SF2">
    <property type="entry name" value="SPORULATION-SPECIFIC PROTEIN 22"/>
    <property type="match status" value="1"/>
</dbReference>
<dbReference type="InterPro" id="IPR039057">
    <property type="entry name" value="Spo22/ZIP4"/>
</dbReference>
<organism evidence="2 3">
    <name type="scientific">Penicillium brevicompactum</name>
    <dbReference type="NCBI Taxonomy" id="5074"/>
    <lineage>
        <taxon>Eukaryota</taxon>
        <taxon>Fungi</taxon>
        <taxon>Dikarya</taxon>
        <taxon>Ascomycota</taxon>
        <taxon>Pezizomycotina</taxon>
        <taxon>Eurotiomycetes</taxon>
        <taxon>Eurotiomycetidae</taxon>
        <taxon>Eurotiales</taxon>
        <taxon>Aspergillaceae</taxon>
        <taxon>Penicillium</taxon>
    </lineage>
</organism>
<dbReference type="PANTHER" id="PTHR40375">
    <property type="entry name" value="SPORULATION-SPECIFIC PROTEIN 22"/>
    <property type="match status" value="1"/>
</dbReference>
<keyword evidence="3" id="KW-1185">Reference proteome</keyword>
<evidence type="ECO:0000313" key="3">
    <source>
        <dbReference type="Proteomes" id="UP001148299"/>
    </source>
</evidence>
<dbReference type="Pfam" id="PF08631">
    <property type="entry name" value="SPO22"/>
    <property type="match status" value="1"/>
</dbReference>
<evidence type="ECO:0000256" key="1">
    <source>
        <dbReference type="ARBA" id="ARBA00023254"/>
    </source>
</evidence>
<gene>
    <name evidence="2" type="ORF">N7541_011769</name>
</gene>
<dbReference type="AlphaFoldDB" id="A0A9W9QRH6"/>
<accession>A0A9W9QRH6</accession>
<reference evidence="2" key="2">
    <citation type="journal article" date="2023" name="IMA Fungus">
        <title>Comparative genomic study of the Penicillium genus elucidates a diverse pangenome and 15 lateral gene transfer events.</title>
        <authorList>
            <person name="Petersen C."/>
            <person name="Sorensen T."/>
            <person name="Nielsen M.R."/>
            <person name="Sondergaard T.E."/>
            <person name="Sorensen J.L."/>
            <person name="Fitzpatrick D.A."/>
            <person name="Frisvad J.C."/>
            <person name="Nielsen K.L."/>
        </authorList>
    </citation>
    <scope>NUCLEOTIDE SEQUENCE</scope>
    <source>
        <strain evidence="2">IBT 35675</strain>
    </source>
</reference>
<proteinExistence type="predicted"/>
<protein>
    <submittedName>
        <fullName evidence="2">Meiosis specific protein SPO22</fullName>
    </submittedName>
</protein>
<dbReference type="InterPro" id="IPR013940">
    <property type="entry name" value="Spo22/ZIP4/TEX11"/>
</dbReference>
<comment type="caution">
    <text evidence="2">The sequence shown here is derived from an EMBL/GenBank/DDBJ whole genome shotgun (WGS) entry which is preliminary data.</text>
</comment>
<dbReference type="GO" id="GO:0051321">
    <property type="term" value="P:meiotic cell cycle"/>
    <property type="evidence" value="ECO:0007669"/>
    <property type="project" value="UniProtKB-KW"/>
</dbReference>
<dbReference type="EMBL" id="JAPZBR010000008">
    <property type="protein sequence ID" value="KAJ5342645.1"/>
    <property type="molecule type" value="Genomic_DNA"/>
</dbReference>
<keyword evidence="1" id="KW-0469">Meiosis</keyword>
<reference evidence="2" key="1">
    <citation type="submission" date="2022-12" db="EMBL/GenBank/DDBJ databases">
        <authorList>
            <person name="Petersen C."/>
        </authorList>
    </citation>
    <scope>NUCLEOTIDE SEQUENCE</scope>
    <source>
        <strain evidence="2">IBT 35675</strain>
    </source>
</reference>
<evidence type="ECO:0000313" key="2">
    <source>
        <dbReference type="EMBL" id="KAJ5342645.1"/>
    </source>
</evidence>
<name>A0A9W9QRH6_PENBR</name>
<sequence length="975" mass="109692">MAYSPHQDCNFLTAAFSPDVVQHLDHALAMDPLNTLVRGDMDAKRLDAVGSSLWNACTQMLAVRGKTDEDIQALSKARTAAFVLLNLAVPPTMLGWLRSLGVSLIAAQTCIGKYHTSNPFLVYEASVSNDHIVAKQLNAAYNILGVSGERLQAVQPSHLGLDLTLNYSLTTKYWLLRIRLAAECQQFDLAEHLWTKVPSPFLMGDCGFVLETTFLVGESALVINPPVAIKWLHKSFETLHNLYVATGQGFVGFEDWDLAIRHSLVVACLPMLTPDSAQILCIELANLQQSYPSQPAVMLLGLIARTTLPTIEELIQTFKMVVAQTPMTNANMGVQHAAFEALTALLLVELPREWTEKCFLGYLVLMTRCNPMDPNHIRTTSIMMQSLEHRGFPSFGPKTARAAVACLWKLIGIAVSAGDYSAAIAWLHICGDHKILHDCDKETQYAISRKLFACYVQVGNVKSAREFLNRGFLVSRLDCKKMYFEYKLAMLEGQNLSNFFCLGFPSQPVLEKQTALLACAMEAQRQKKHAEAMNCLAQLTKCTGFSDIYNPVFSVTEHHMFLICLVINEMETYRPMDFYRLAEEVLANALEFAKSLGSPTEGAPVISITELQWLYQASYRVALKAIEHRQLDLALQALKHSHEFTIVYRRAAGIEGRMKAPRPHFFLINFLRILIYVDAARKTNDEAEKVAHYTNVRASFKALAGLFGWEDGLEDSDRELSLNETDQYGLGKFFNFEATYQLGLWSEIKELCEDNHRFPTSQFYSQMTEWIFHEKTPCQVQIKFLKLILSQRIIYEIINLIDQKSAGYFHWSMKLPRYLYCLFLTCTSFKPANLQAGVEEEMVDFRLADRVLCHIYTIAKREASKPDDVNNGPNVQTFRYETGVYIVGGKNPFPAMELEHVARTTFNAAMRFNAGPHDETSMLWARRARDLAHLVPGGEELVKELQGHLQTLAQRSEAAQVEISSAADKQGADTS</sequence>
<dbReference type="GO" id="GO:0090173">
    <property type="term" value="P:regulation of synaptonemal complex assembly"/>
    <property type="evidence" value="ECO:0007669"/>
    <property type="project" value="InterPro"/>
</dbReference>